<dbReference type="EMBL" id="BJHX01000001">
    <property type="protein sequence ID" value="GDY62060.1"/>
    <property type="molecule type" value="Genomic_DNA"/>
</dbReference>
<proteinExistence type="predicted"/>
<dbReference type="Proteomes" id="UP000302139">
    <property type="component" value="Unassembled WGS sequence"/>
</dbReference>
<comment type="caution">
    <text evidence="2">The sequence shown here is derived from an EMBL/GenBank/DDBJ whole genome shotgun (WGS) entry which is preliminary data.</text>
</comment>
<evidence type="ECO:0000313" key="2">
    <source>
        <dbReference type="EMBL" id="GDY62060.1"/>
    </source>
</evidence>
<sequence>MPPRSPTIVGIDVLTIVLSSIASSIPSITPSSVQRTLGGVAAGSAAGPPGREGRVADMAESLLSQETEGEGKRKGAGPRWCGRRSIRRPHSIKKCNEATLLLRQPAGRVGS</sequence>
<gene>
    <name evidence="2" type="ORF">SAV14893_014530</name>
</gene>
<reference evidence="2 3" key="1">
    <citation type="submission" date="2019-04" db="EMBL/GenBank/DDBJ databases">
        <title>Draft genome sequences of Streptomyces avermitilis NBRC 14893.</title>
        <authorList>
            <person name="Komaki H."/>
            <person name="Tamura T."/>
            <person name="Hosoyama A."/>
        </authorList>
    </citation>
    <scope>NUCLEOTIDE SEQUENCE [LARGE SCALE GENOMIC DNA]</scope>
    <source>
        <strain evidence="2 3">NBRC 14893</strain>
    </source>
</reference>
<accession>A0A4D4LRM1</accession>
<name>A0A4D4LRM1_STRAX</name>
<protein>
    <submittedName>
        <fullName evidence="2">Uncharacterized protein</fullName>
    </submittedName>
</protein>
<evidence type="ECO:0000256" key="1">
    <source>
        <dbReference type="SAM" id="MobiDB-lite"/>
    </source>
</evidence>
<feature type="region of interest" description="Disordered" evidence="1">
    <location>
        <begin position="64"/>
        <end position="85"/>
    </location>
</feature>
<organism evidence="2 3">
    <name type="scientific">Streptomyces avermitilis</name>
    <dbReference type="NCBI Taxonomy" id="33903"/>
    <lineage>
        <taxon>Bacteria</taxon>
        <taxon>Bacillati</taxon>
        <taxon>Actinomycetota</taxon>
        <taxon>Actinomycetes</taxon>
        <taxon>Kitasatosporales</taxon>
        <taxon>Streptomycetaceae</taxon>
        <taxon>Streptomyces</taxon>
    </lineage>
</organism>
<evidence type="ECO:0000313" key="3">
    <source>
        <dbReference type="Proteomes" id="UP000302139"/>
    </source>
</evidence>
<dbReference type="AlphaFoldDB" id="A0A4D4LRM1"/>